<dbReference type="PANTHER" id="PTHR30629">
    <property type="entry name" value="PROPHAGE INTEGRASE"/>
    <property type="match status" value="1"/>
</dbReference>
<evidence type="ECO:0000256" key="2">
    <source>
        <dbReference type="ARBA" id="ARBA00022908"/>
    </source>
</evidence>
<proteinExistence type="inferred from homology"/>
<protein>
    <submittedName>
        <fullName evidence="6">Integrase</fullName>
    </submittedName>
</protein>
<dbReference type="SUPFAM" id="SSF56349">
    <property type="entry name" value="DNA breaking-rejoining enzymes"/>
    <property type="match status" value="1"/>
</dbReference>
<keyword evidence="3" id="KW-0238">DNA-binding</keyword>
<dbReference type="GO" id="GO:0003677">
    <property type="term" value="F:DNA binding"/>
    <property type="evidence" value="ECO:0007669"/>
    <property type="project" value="UniProtKB-KW"/>
</dbReference>
<keyword evidence="2" id="KW-0229">DNA integration</keyword>
<dbReference type="InterPro" id="IPR050808">
    <property type="entry name" value="Phage_Integrase"/>
</dbReference>
<dbReference type="Gene3D" id="3.30.160.390">
    <property type="entry name" value="Integrase, DNA-binding domain"/>
    <property type="match status" value="1"/>
</dbReference>
<comment type="similarity">
    <text evidence="1">Belongs to the 'phage' integrase family.</text>
</comment>
<dbReference type="RefSeq" id="WP_047761938.1">
    <property type="nucleotide sequence ID" value="NZ_JTDO01000033.1"/>
</dbReference>
<feature type="domain" description="Tyr recombinase" evidence="5">
    <location>
        <begin position="202"/>
        <end position="351"/>
    </location>
</feature>
<comment type="caution">
    <text evidence="6">The sequence shown here is derived from an EMBL/GenBank/DDBJ whole genome shotgun (WGS) entry which is preliminary data.</text>
</comment>
<keyword evidence="7" id="KW-1185">Reference proteome</keyword>
<dbReference type="Pfam" id="PF13356">
    <property type="entry name" value="Arm-DNA-bind_3"/>
    <property type="match status" value="1"/>
</dbReference>
<organism evidence="6 7">
    <name type="scientific">Neisseria arctica</name>
    <dbReference type="NCBI Taxonomy" id="1470200"/>
    <lineage>
        <taxon>Bacteria</taxon>
        <taxon>Pseudomonadati</taxon>
        <taxon>Pseudomonadota</taxon>
        <taxon>Betaproteobacteria</taxon>
        <taxon>Neisseriales</taxon>
        <taxon>Neisseriaceae</taxon>
        <taxon>Neisseria</taxon>
    </lineage>
</organism>
<dbReference type="OrthoDB" id="9775880at2"/>
<dbReference type="GO" id="GO:0015074">
    <property type="term" value="P:DNA integration"/>
    <property type="evidence" value="ECO:0007669"/>
    <property type="project" value="UniProtKB-KW"/>
</dbReference>
<feature type="non-terminal residue" evidence="6">
    <location>
        <position position="351"/>
    </location>
</feature>
<dbReference type="InterPro" id="IPR038488">
    <property type="entry name" value="Integrase_DNA-bd_sf"/>
</dbReference>
<dbReference type="PANTHER" id="PTHR30629:SF2">
    <property type="entry name" value="PROPHAGE INTEGRASE INTS-RELATED"/>
    <property type="match status" value="1"/>
</dbReference>
<evidence type="ECO:0000256" key="4">
    <source>
        <dbReference type="ARBA" id="ARBA00023172"/>
    </source>
</evidence>
<evidence type="ECO:0000256" key="3">
    <source>
        <dbReference type="ARBA" id="ARBA00023125"/>
    </source>
</evidence>
<evidence type="ECO:0000259" key="5">
    <source>
        <dbReference type="PROSITE" id="PS51898"/>
    </source>
</evidence>
<dbReference type="Gene3D" id="1.10.150.130">
    <property type="match status" value="1"/>
</dbReference>
<dbReference type="PROSITE" id="PS51898">
    <property type="entry name" value="TYR_RECOMBINASE"/>
    <property type="match status" value="1"/>
</dbReference>
<accession>A0A0J0YP96</accession>
<dbReference type="InterPro" id="IPR053876">
    <property type="entry name" value="Phage_int_M"/>
</dbReference>
<keyword evidence="4" id="KW-0233">DNA recombination</keyword>
<dbReference type="GO" id="GO:0006310">
    <property type="term" value="P:DNA recombination"/>
    <property type="evidence" value="ECO:0007669"/>
    <property type="project" value="UniProtKB-KW"/>
</dbReference>
<dbReference type="InterPro" id="IPR002104">
    <property type="entry name" value="Integrase_catalytic"/>
</dbReference>
<dbReference type="Gene3D" id="1.10.443.10">
    <property type="entry name" value="Intergrase catalytic core"/>
    <property type="match status" value="1"/>
</dbReference>
<dbReference type="EMBL" id="JTDO01000033">
    <property type="protein sequence ID" value="KLT71966.1"/>
    <property type="molecule type" value="Genomic_DNA"/>
</dbReference>
<dbReference type="InterPro" id="IPR011010">
    <property type="entry name" value="DNA_brk_join_enz"/>
</dbReference>
<evidence type="ECO:0000313" key="7">
    <source>
        <dbReference type="Proteomes" id="UP000036027"/>
    </source>
</evidence>
<dbReference type="AlphaFoldDB" id="A0A0J0YP96"/>
<evidence type="ECO:0000256" key="1">
    <source>
        <dbReference type="ARBA" id="ARBA00008857"/>
    </source>
</evidence>
<dbReference type="Pfam" id="PF22022">
    <property type="entry name" value="Phage_int_M"/>
    <property type="match status" value="1"/>
</dbReference>
<dbReference type="CDD" id="cd00801">
    <property type="entry name" value="INT_P4_C"/>
    <property type="match status" value="1"/>
</dbReference>
<dbReference type="InterPro" id="IPR010998">
    <property type="entry name" value="Integrase_recombinase_N"/>
</dbReference>
<dbReference type="Pfam" id="PF00589">
    <property type="entry name" value="Phage_integrase"/>
    <property type="match status" value="1"/>
</dbReference>
<dbReference type="InterPro" id="IPR013762">
    <property type="entry name" value="Integrase-like_cat_sf"/>
</dbReference>
<gene>
    <name evidence="6" type="ORF">PL75_10805</name>
</gene>
<evidence type="ECO:0000313" key="6">
    <source>
        <dbReference type="EMBL" id="KLT71966.1"/>
    </source>
</evidence>
<name>A0A0J0YP96_9NEIS</name>
<dbReference type="InterPro" id="IPR025166">
    <property type="entry name" value="Integrase_DNA_bind_dom"/>
</dbReference>
<dbReference type="Proteomes" id="UP000036027">
    <property type="component" value="Unassembled WGS sequence"/>
</dbReference>
<reference evidence="6 7" key="1">
    <citation type="submission" date="2014-11" db="EMBL/GenBank/DDBJ databases">
        <title>Genome of a novel goose pathogen.</title>
        <authorList>
            <person name="Hansen C.M."/>
            <person name="Hueffer K."/>
            <person name="Choi S.C."/>
        </authorList>
    </citation>
    <scope>NUCLEOTIDE SEQUENCE [LARGE SCALE GENOMIC DNA]</scope>
    <source>
        <strain evidence="6 7">KH1503</strain>
    </source>
</reference>
<sequence length="351" mass="39665">MPLNDRQIKNAKPTDKPYKLSDGAGLHLVITPAGGKLWRLKYRIDRKEKLLSIGKYPAVSLSEAREAANNARAMLAAGQDPSATKQQAKAERAAALANTFQAITHQWHAANLHRWKPIHAERVLHHFQKDVLPLIGNMPLDEINVAAIKNLLDRIVVRGSIPTAEKIRQWIGAVFEYAAMLELTDRNPARALKQYLPKPKTKHMPALPGEELTEFYRRLLVADVNQQNRIGVMLIMLVFLRNTELRGGMWAEIDFKAKLWRVPAERMKRPRPHEVPLSDWTIELLQELYDLTGETPYLFPSHKNTSGYISENTLGKIINNMGYKGIATPHGFRSLASSVLNEQGFNPDAIE</sequence>